<feature type="transmembrane region" description="Helical" evidence="1">
    <location>
        <begin position="323"/>
        <end position="346"/>
    </location>
</feature>
<keyword evidence="1" id="KW-0812">Transmembrane</keyword>
<feature type="transmembrane region" description="Helical" evidence="1">
    <location>
        <begin position="144"/>
        <end position="164"/>
    </location>
</feature>
<feature type="transmembrane region" description="Helical" evidence="1">
    <location>
        <begin position="353"/>
        <end position="375"/>
    </location>
</feature>
<feature type="transmembrane region" description="Helical" evidence="1">
    <location>
        <begin position="21"/>
        <end position="39"/>
    </location>
</feature>
<feature type="transmembrane region" description="Helical" evidence="1">
    <location>
        <begin position="171"/>
        <end position="190"/>
    </location>
</feature>
<evidence type="ECO:0000256" key="1">
    <source>
        <dbReference type="SAM" id="Phobius"/>
    </source>
</evidence>
<keyword evidence="1" id="KW-1133">Transmembrane helix</keyword>
<feature type="transmembrane region" description="Helical" evidence="1">
    <location>
        <begin position="90"/>
        <end position="107"/>
    </location>
</feature>
<proteinExistence type="predicted"/>
<gene>
    <name evidence="3" type="ORF">ENP99_05250</name>
</gene>
<dbReference type="Pfam" id="PF13231">
    <property type="entry name" value="PMT_2"/>
    <property type="match status" value="1"/>
</dbReference>
<evidence type="ECO:0000259" key="2">
    <source>
        <dbReference type="Pfam" id="PF13231"/>
    </source>
</evidence>
<feature type="domain" description="Glycosyltransferase RgtA/B/C/D-like" evidence="2">
    <location>
        <begin position="71"/>
        <end position="214"/>
    </location>
</feature>
<accession>A0A7J2TBF7</accession>
<comment type="caution">
    <text evidence="3">The sequence shown here is derived from an EMBL/GenBank/DDBJ whole genome shotgun (WGS) entry which is preliminary data.</text>
</comment>
<reference evidence="3" key="1">
    <citation type="journal article" date="2020" name="mSystems">
        <title>Genome- and Community-Level Interaction Insights into Carbon Utilization and Element Cycling Functions of Hydrothermarchaeota in Hydrothermal Sediment.</title>
        <authorList>
            <person name="Zhou Z."/>
            <person name="Liu Y."/>
            <person name="Xu W."/>
            <person name="Pan J."/>
            <person name="Luo Z.H."/>
            <person name="Li M."/>
        </authorList>
    </citation>
    <scope>NUCLEOTIDE SEQUENCE [LARGE SCALE GENOMIC DNA]</scope>
    <source>
        <strain evidence="3">SpSt-27</strain>
    </source>
</reference>
<feature type="transmembrane region" description="Helical" evidence="1">
    <location>
        <begin position="381"/>
        <end position="404"/>
    </location>
</feature>
<feature type="transmembrane region" description="Helical" evidence="1">
    <location>
        <begin position="285"/>
        <end position="303"/>
    </location>
</feature>
<keyword evidence="1" id="KW-0472">Membrane</keyword>
<dbReference type="EMBL" id="DSLL01000047">
    <property type="protein sequence ID" value="HEH31494.1"/>
    <property type="molecule type" value="Genomic_DNA"/>
</dbReference>
<feature type="transmembrane region" description="Helical" evidence="1">
    <location>
        <begin position="119"/>
        <end position="138"/>
    </location>
</feature>
<dbReference type="InterPro" id="IPR038731">
    <property type="entry name" value="RgtA/B/C-like"/>
</dbReference>
<organism evidence="3">
    <name type="scientific">Ignisphaera aggregans</name>
    <dbReference type="NCBI Taxonomy" id="334771"/>
    <lineage>
        <taxon>Archaea</taxon>
        <taxon>Thermoproteota</taxon>
        <taxon>Thermoprotei</taxon>
        <taxon>Desulfurococcales</taxon>
        <taxon>Desulfurococcaceae</taxon>
        <taxon>Ignisphaera</taxon>
    </lineage>
</organism>
<name>A0A7J2TBF7_9CREN</name>
<feature type="transmembrane region" description="Helical" evidence="1">
    <location>
        <begin position="196"/>
        <end position="216"/>
    </location>
</feature>
<protein>
    <recommendedName>
        <fullName evidence="2">Glycosyltransferase RgtA/B/C/D-like domain-containing protein</fullName>
    </recommendedName>
</protein>
<sequence>MHSLKHRKKLLFKLLKLTVRQMLALIIYNIMLIIAFLTLHSKHSPLVWLFDDKYVMNTGLTYYVDFRPGYPPLGKLPYTLLYRLFNNAESIMLFHLIVLNIILILLYKLLKGITTSRRAFIITCIVAAHYPMIWVTMFNPHADLLALIWLTLSLYFIISSNPVGAGFSCGLGLLTKIYGALLLVPAFMLFKGWERVVLVSTFLTVVFLASLPFIALDPIMYLSVYVQHFFRGPSESIFALLDGYFLHTGFLHPTYEATIYFHQFLYIYTPSNIDHFRYSWSYPQLRYISSGLQMFFFLLFSIMSSRTHHSTQTALKMVSLAMISYFTFSAFWNPIVSIPFFIFLALATLDIKLSYQVLILVGFTIVDTLHIRIWFPGLPLGIHLGLLTVVVARAILISILLSVVKA</sequence>
<dbReference type="AlphaFoldDB" id="A0A7J2TBF7"/>
<evidence type="ECO:0000313" key="3">
    <source>
        <dbReference type="EMBL" id="HEH31494.1"/>
    </source>
</evidence>